<organism evidence="1 2">
    <name type="scientific">Roseicyclus elongatus DSM 19469</name>
    <dbReference type="NCBI Taxonomy" id="1294273"/>
    <lineage>
        <taxon>Bacteria</taxon>
        <taxon>Pseudomonadati</taxon>
        <taxon>Pseudomonadota</taxon>
        <taxon>Alphaproteobacteria</taxon>
        <taxon>Rhodobacterales</taxon>
        <taxon>Roseobacteraceae</taxon>
        <taxon>Roseicyclus</taxon>
    </lineage>
</organism>
<dbReference type="KEGG" id="red:roselon_00490"/>
<dbReference type="Proteomes" id="UP000019593">
    <property type="component" value="Chromosome"/>
</dbReference>
<protein>
    <submittedName>
        <fullName evidence="1">Uncharacterized protein</fullName>
    </submittedName>
</protein>
<sequence length="124" mass="12938">MIWSDETHSYQATMCPRIGKACPEAACLVAQLARSVAEARAFTQPDFEVAGFGRLEGCSDTCSARFIATHARVRLFCGVEADSAMAPLDALADAMFGAAGHGGPVSAAALPQRPLALLEARPTA</sequence>
<keyword evidence="2" id="KW-1185">Reference proteome</keyword>
<dbReference type="AlphaFoldDB" id="W8S2I6"/>
<dbReference type="EMBL" id="CP004372">
    <property type="protein sequence ID" value="AHM02931.1"/>
    <property type="molecule type" value="Genomic_DNA"/>
</dbReference>
<reference evidence="1 2" key="1">
    <citation type="submission" date="2013-03" db="EMBL/GenBank/DDBJ databases">
        <authorList>
            <person name="Fiebig A."/>
            <person name="Goeker M."/>
            <person name="Klenk H.-P.P."/>
        </authorList>
    </citation>
    <scope>NUCLEOTIDE SEQUENCE [LARGE SCALE GENOMIC DNA]</scope>
    <source>
        <strain evidence="2">DSM 19469</strain>
    </source>
</reference>
<gene>
    <name evidence="1" type="ORF">roselon_00490</name>
</gene>
<dbReference type="HOGENOM" id="CLU_136794_0_0_5"/>
<evidence type="ECO:0000313" key="2">
    <source>
        <dbReference type="Proteomes" id="UP000019593"/>
    </source>
</evidence>
<dbReference type="RefSeq" id="WP_025310832.1">
    <property type="nucleotide sequence ID" value="NZ_CP004372.1"/>
</dbReference>
<name>W8S2I6_9RHOB</name>
<dbReference type="STRING" id="1294273.roselon_00490"/>
<evidence type="ECO:0000313" key="1">
    <source>
        <dbReference type="EMBL" id="AHM02931.1"/>
    </source>
</evidence>
<dbReference type="eggNOG" id="COG5469">
    <property type="taxonomic scope" value="Bacteria"/>
</dbReference>
<dbReference type="OrthoDB" id="8364077at2"/>
<proteinExistence type="predicted"/>
<accession>W8S2I6</accession>